<proteinExistence type="inferred from homology"/>
<dbReference type="GO" id="GO:0008654">
    <property type="term" value="P:phospholipid biosynthetic process"/>
    <property type="evidence" value="ECO:0007669"/>
    <property type="project" value="InterPro"/>
</dbReference>
<dbReference type="InterPro" id="IPR000462">
    <property type="entry name" value="CDP-OH_P_trans"/>
</dbReference>
<dbReference type="Gene3D" id="1.20.120.1760">
    <property type="match status" value="1"/>
</dbReference>
<dbReference type="PROSITE" id="PS00379">
    <property type="entry name" value="CDP_ALCOHOL_P_TRANSF"/>
    <property type="match status" value="1"/>
</dbReference>
<reference evidence="2 3" key="1">
    <citation type="submission" date="2018-06" db="EMBL/GenBank/DDBJ databases">
        <title>Lujinxingia sediminis gen. nov. sp. nov., a new facultative anaerobic member of the class Deltaproteobacteria, and proposal of Lujinxingaceae fam. nov.</title>
        <authorList>
            <person name="Guo L.-Y."/>
            <person name="Li C.-M."/>
            <person name="Wang S."/>
            <person name="Du Z.-J."/>
        </authorList>
    </citation>
    <scope>NUCLEOTIDE SEQUENCE [LARGE SCALE GENOMIC DNA]</scope>
    <source>
        <strain evidence="2 3">FA350</strain>
    </source>
</reference>
<dbReference type="InterPro" id="IPR043130">
    <property type="entry name" value="CDP-OH_PTrfase_TM_dom"/>
</dbReference>
<dbReference type="KEGG" id="bsed:DN745_05540"/>
<dbReference type="Proteomes" id="UP000249799">
    <property type="component" value="Chromosome"/>
</dbReference>
<dbReference type="GO" id="GO:0016780">
    <property type="term" value="F:phosphotransferase activity, for other substituted phosphate groups"/>
    <property type="evidence" value="ECO:0007669"/>
    <property type="project" value="InterPro"/>
</dbReference>
<name>A0A2Z4FJF4_9DELT</name>
<dbReference type="OrthoDB" id="9767918at2"/>
<evidence type="ECO:0000256" key="1">
    <source>
        <dbReference type="RuleBase" id="RU003750"/>
    </source>
</evidence>
<evidence type="ECO:0000313" key="3">
    <source>
        <dbReference type="Proteomes" id="UP000249799"/>
    </source>
</evidence>
<evidence type="ECO:0000313" key="2">
    <source>
        <dbReference type="EMBL" id="AWV88828.1"/>
    </source>
</evidence>
<dbReference type="InterPro" id="IPR048254">
    <property type="entry name" value="CDP_ALCOHOL_P_TRANSF_CS"/>
</dbReference>
<keyword evidence="3" id="KW-1185">Reference proteome</keyword>
<gene>
    <name evidence="2" type="ORF">DN745_05540</name>
</gene>
<keyword evidence="1" id="KW-0808">Transferase</keyword>
<protein>
    <submittedName>
        <fullName evidence="2">Uncharacterized protein</fullName>
    </submittedName>
</protein>
<comment type="similarity">
    <text evidence="1">Belongs to the CDP-alcohol phosphatidyltransferase class-I family.</text>
</comment>
<dbReference type="AlphaFoldDB" id="A0A2Z4FJF4"/>
<sequence length="438" mass="47752">MSWIALIDSTRHTDTAHPGLLVAGLSLLERAVRLAKVSGCERAIIAASPARRVAIETLANAIDFDIEVAVFETESSALSDLLLQAAARDAALARGDASLLVLRSTTVYDRGLIHTKELDAADQSAQLRPILSTLDGDPAHLLEIPAPLVSQWLTRARETGFEALSDVTRAGSVDVRASQKWQAAVSDLPSAKAAEDRLWNSCRKDIDGIISRLLNRSISLAISRRIAHTGIHPNHISVVTFSLGIIAAVCAAMGGYTWFVLAGIAYQTNSVVDGVDGELARIKYEFSLLGEWLDTLSDDFKDVLFYGGLGIGAWRTAEFPIDSLGPETWLWLGGISVAGKLVSMVAYYTWLIANKRGDLLAFEWSFETKSESESTALTRAMSNFKYLTKNDFIVFFAMMMAFFAALPYFLFIVAPGQFFIAMSVMIQRIQGSKSKVSS</sequence>
<accession>A0A2Z4FJF4</accession>
<dbReference type="Pfam" id="PF01066">
    <property type="entry name" value="CDP-OH_P_transf"/>
    <property type="match status" value="1"/>
</dbReference>
<dbReference type="GO" id="GO:0016020">
    <property type="term" value="C:membrane"/>
    <property type="evidence" value="ECO:0007669"/>
    <property type="project" value="InterPro"/>
</dbReference>
<dbReference type="EMBL" id="CP030032">
    <property type="protein sequence ID" value="AWV88828.1"/>
    <property type="molecule type" value="Genomic_DNA"/>
</dbReference>
<organism evidence="2 3">
    <name type="scientific">Bradymonas sediminis</name>
    <dbReference type="NCBI Taxonomy" id="1548548"/>
    <lineage>
        <taxon>Bacteria</taxon>
        <taxon>Deltaproteobacteria</taxon>
        <taxon>Bradymonadales</taxon>
        <taxon>Bradymonadaceae</taxon>
        <taxon>Bradymonas</taxon>
    </lineage>
</organism>
<dbReference type="RefSeq" id="WP_111332855.1">
    <property type="nucleotide sequence ID" value="NZ_CP030032.1"/>
</dbReference>